<dbReference type="Proteomes" id="UP000490982">
    <property type="component" value="Unassembled WGS sequence"/>
</dbReference>
<feature type="domain" description="Cell envelope-related transcriptional attenuator" evidence="2">
    <location>
        <begin position="1"/>
        <end position="36"/>
    </location>
</feature>
<name>A0A6G2DXK2_STREE</name>
<comment type="similarity">
    <text evidence="1">Belongs to the LytR/CpsA/Psr (LCP) family.</text>
</comment>
<organism evidence="3 4">
    <name type="scientific">Streptococcus pneumoniae</name>
    <dbReference type="NCBI Taxonomy" id="1313"/>
    <lineage>
        <taxon>Bacteria</taxon>
        <taxon>Bacillati</taxon>
        <taxon>Bacillota</taxon>
        <taxon>Bacilli</taxon>
        <taxon>Lactobacillales</taxon>
        <taxon>Streptococcaceae</taxon>
        <taxon>Streptococcus</taxon>
    </lineage>
</organism>
<feature type="non-terminal residue" evidence="3">
    <location>
        <position position="1"/>
    </location>
</feature>
<sequence length="77" mass="8612">EEALAFVRERYSLADGDRDRGRNQQKVIVAILQKLTSTEVLKNYSTIIDSLQDSIQTNMPLETMINLVNAQLESGGT</sequence>
<dbReference type="RefSeq" id="WP_196301758.1">
    <property type="nucleotide sequence ID" value="NZ_WNHS01000988.1"/>
</dbReference>
<dbReference type="InterPro" id="IPR004474">
    <property type="entry name" value="LytR_CpsA_psr"/>
</dbReference>
<dbReference type="PANTHER" id="PTHR33392">
    <property type="entry name" value="POLYISOPRENYL-TEICHOIC ACID--PEPTIDOGLYCAN TEICHOIC ACID TRANSFERASE TAGU"/>
    <property type="match status" value="1"/>
</dbReference>
<accession>A0A6G2DXK2</accession>
<dbReference type="Pfam" id="PF03816">
    <property type="entry name" value="LytR_cpsA_psr"/>
    <property type="match status" value="1"/>
</dbReference>
<dbReference type="AlphaFoldDB" id="A0A6G2DXK2"/>
<proteinExistence type="inferred from homology"/>
<gene>
    <name evidence="3" type="ORF">GM537_14420</name>
</gene>
<protein>
    <submittedName>
        <fullName evidence="3">LytR family transcriptional regulator</fullName>
    </submittedName>
</protein>
<evidence type="ECO:0000313" key="4">
    <source>
        <dbReference type="Proteomes" id="UP000490982"/>
    </source>
</evidence>
<feature type="non-terminal residue" evidence="3">
    <location>
        <position position="77"/>
    </location>
</feature>
<dbReference type="EMBL" id="WNHS01000988">
    <property type="protein sequence ID" value="MTW25966.1"/>
    <property type="molecule type" value="Genomic_DNA"/>
</dbReference>
<evidence type="ECO:0000256" key="1">
    <source>
        <dbReference type="ARBA" id="ARBA00006068"/>
    </source>
</evidence>
<comment type="caution">
    <text evidence="3">The sequence shown here is derived from an EMBL/GenBank/DDBJ whole genome shotgun (WGS) entry which is preliminary data.</text>
</comment>
<dbReference type="InterPro" id="IPR050922">
    <property type="entry name" value="LytR/CpsA/Psr_CW_biosynth"/>
</dbReference>
<reference evidence="3 4" key="1">
    <citation type="submission" date="2019-11" db="EMBL/GenBank/DDBJ databases">
        <title>Growth characteristics of pneumococcus vary with the chemical composition of the capsule and with environmental conditions.</title>
        <authorList>
            <person name="Tothpal A."/>
            <person name="Desobry K."/>
            <person name="Joshi S."/>
            <person name="Wyllie A.L."/>
            <person name="Weinberger D.M."/>
        </authorList>
    </citation>
    <scope>NUCLEOTIDE SEQUENCE [LARGE SCALE GENOMIC DNA]</scope>
    <source>
        <strain evidence="4">pnumococcus23A</strain>
    </source>
</reference>
<evidence type="ECO:0000313" key="3">
    <source>
        <dbReference type="EMBL" id="MTW25966.1"/>
    </source>
</evidence>
<dbReference type="Gene3D" id="3.40.630.190">
    <property type="entry name" value="LCP protein"/>
    <property type="match status" value="1"/>
</dbReference>
<evidence type="ECO:0000259" key="2">
    <source>
        <dbReference type="Pfam" id="PF03816"/>
    </source>
</evidence>
<dbReference type="PANTHER" id="PTHR33392:SF6">
    <property type="entry name" value="POLYISOPRENYL-TEICHOIC ACID--PEPTIDOGLYCAN TEICHOIC ACID TRANSFERASE TAGU"/>
    <property type="match status" value="1"/>
</dbReference>